<keyword evidence="4 7" id="KW-0812">Transmembrane</keyword>
<dbReference type="Proteomes" id="UP000007938">
    <property type="component" value="Chromosome"/>
</dbReference>
<dbReference type="GO" id="GO:0055085">
    <property type="term" value="P:transmembrane transport"/>
    <property type="evidence" value="ECO:0007669"/>
    <property type="project" value="InterPro"/>
</dbReference>
<feature type="transmembrane region" description="Helical" evidence="7">
    <location>
        <begin position="142"/>
        <end position="162"/>
    </location>
</feature>
<feature type="transmembrane region" description="Helical" evidence="7">
    <location>
        <begin position="113"/>
        <end position="136"/>
    </location>
</feature>
<evidence type="ECO:0000313" key="9">
    <source>
        <dbReference type="Proteomes" id="UP000007938"/>
    </source>
</evidence>
<evidence type="ECO:0000256" key="5">
    <source>
        <dbReference type="ARBA" id="ARBA00022989"/>
    </source>
</evidence>
<reference evidence="8 9" key="1">
    <citation type="journal article" date="2011" name="J. Bacteriol.">
        <title>Genome Sequences of Alicycliphilus denitrificans Strains BC and K601T.</title>
        <authorList>
            <person name="Oosterkamp M.J."/>
            <person name="Veuskens T."/>
            <person name="Plugge C.M."/>
            <person name="Langenhoff A.A."/>
            <person name="Gerritse J."/>
            <person name="van Berkel W.J."/>
            <person name="Pieper D.H."/>
            <person name="Junca H."/>
            <person name="Goodwin L.A."/>
            <person name="Daligault H.E."/>
            <person name="Bruce D.C."/>
            <person name="Detter J.C."/>
            <person name="Tapia R."/>
            <person name="Han C.S."/>
            <person name="Land M.L."/>
            <person name="Hauser L.J."/>
            <person name="Smidt H."/>
            <person name="Stams A.J."/>
        </authorList>
    </citation>
    <scope>NUCLEOTIDE SEQUENCE [LARGE SCALE GENOMIC DNA]</scope>
    <source>
        <strain evidence="9">DSM 14773 / CIP 107495 / K601</strain>
    </source>
</reference>
<feature type="transmembrane region" description="Helical" evidence="7">
    <location>
        <begin position="183"/>
        <end position="201"/>
    </location>
</feature>
<evidence type="ECO:0000256" key="4">
    <source>
        <dbReference type="ARBA" id="ARBA00022692"/>
    </source>
</evidence>
<keyword evidence="2" id="KW-0813">Transport</keyword>
<dbReference type="eggNOG" id="COG0679">
    <property type="taxonomic scope" value="Bacteria"/>
</dbReference>
<reference evidence="8 9" key="2">
    <citation type="submission" date="2011-04" db="EMBL/GenBank/DDBJ databases">
        <title>Complete sequence of chromosome of Alicycliphilus denitrificans K601.</title>
        <authorList>
            <consortium name="US DOE Joint Genome Institute"/>
            <person name="Lucas S."/>
            <person name="Han J."/>
            <person name="Lapidus A."/>
            <person name="Cheng J.-F."/>
            <person name="Goodwin L."/>
            <person name="Pitluck S."/>
            <person name="Peters L."/>
            <person name="Zeytun A."/>
            <person name="Detter J.C."/>
            <person name="Han C."/>
            <person name="Tapia R."/>
            <person name="Land M."/>
            <person name="Hauser L."/>
            <person name="Kyrpides N."/>
            <person name="Ivanova N."/>
            <person name="Mikhailova N."/>
            <person name="Pagani I."/>
            <person name="Oosterkamp M."/>
            <person name="Pieper D."/>
            <person name="van Berkel W."/>
            <person name="Langenhoff A."/>
            <person name="Smidt H."/>
            <person name="Stams A."/>
            <person name="Woyke T."/>
        </authorList>
    </citation>
    <scope>NUCLEOTIDE SEQUENCE [LARGE SCALE GENOMIC DNA]</scope>
    <source>
        <strain evidence="9">DSM 14773 / CIP 107495 / K601</strain>
    </source>
</reference>
<evidence type="ECO:0000256" key="1">
    <source>
        <dbReference type="ARBA" id="ARBA00004141"/>
    </source>
</evidence>
<feature type="transmembrane region" description="Helical" evidence="7">
    <location>
        <begin position="280"/>
        <end position="301"/>
    </location>
</feature>
<gene>
    <name evidence="8" type="ordered locus">Alide2_4268</name>
</gene>
<protein>
    <submittedName>
        <fullName evidence="8">Auxin Efflux Carrier</fullName>
    </submittedName>
</protein>
<evidence type="ECO:0000256" key="3">
    <source>
        <dbReference type="ARBA" id="ARBA00022475"/>
    </source>
</evidence>
<evidence type="ECO:0000256" key="7">
    <source>
        <dbReference type="SAM" id="Phobius"/>
    </source>
</evidence>
<dbReference type="GO" id="GO:0016020">
    <property type="term" value="C:membrane"/>
    <property type="evidence" value="ECO:0007669"/>
    <property type="project" value="UniProtKB-SubCell"/>
</dbReference>
<keyword evidence="6 7" id="KW-0472">Membrane</keyword>
<sequence length="334" mass="34328">MGWLQWCGDVSAAATIAPVLSVLLVTFPFFALVLCGYLATRGGALPASAIGGLNSFVLYFALPCMLYRFGAQTPIAQLLDPAVAGVYLLCALLMVGGTVALTRRSVGWNDAAFGALVATFPNTGFMGVPLLVALLGEHSAGPVILSMALDMVVTTSLCIALSRLDGAGAHGVAVALRNAARGMAVNPMPWSIVLGGVASALQWQLPGPVDKTLAMLAGAASPVALFTIGAVLARSQMNQHEYVPPGRYVPIALAKLVVHPLLVWCVGRAAIALSAPLSSFTFTVLVLLAALPSASNVALLVERFGAHGGRVARIILVSTALAFLSFSGAVALLL</sequence>
<dbReference type="STRING" id="596154.Alide2_4268"/>
<organism evidence="8 9">
    <name type="scientific">Alicycliphilus denitrificans (strain DSM 14773 / CIP 107495 / K601)</name>
    <dbReference type="NCBI Taxonomy" id="596154"/>
    <lineage>
        <taxon>Bacteria</taxon>
        <taxon>Pseudomonadati</taxon>
        <taxon>Pseudomonadota</taxon>
        <taxon>Betaproteobacteria</taxon>
        <taxon>Burkholderiales</taxon>
        <taxon>Comamonadaceae</taxon>
        <taxon>Alicycliphilus</taxon>
    </lineage>
</organism>
<dbReference type="Pfam" id="PF03547">
    <property type="entry name" value="Mem_trans"/>
    <property type="match status" value="1"/>
</dbReference>
<dbReference type="KEGG" id="adk:Alide2_4268"/>
<dbReference type="HOGENOM" id="CLU_056175_2_1_4"/>
<feature type="transmembrane region" description="Helical" evidence="7">
    <location>
        <begin position="213"/>
        <end position="233"/>
    </location>
</feature>
<feature type="transmembrane region" description="Helical" evidence="7">
    <location>
        <begin position="12"/>
        <end position="39"/>
    </location>
</feature>
<feature type="transmembrane region" description="Helical" evidence="7">
    <location>
        <begin position="82"/>
        <end position="101"/>
    </location>
</feature>
<dbReference type="InterPro" id="IPR004776">
    <property type="entry name" value="Mem_transp_PIN-like"/>
</dbReference>
<keyword evidence="9" id="KW-1185">Reference proteome</keyword>
<evidence type="ECO:0000256" key="6">
    <source>
        <dbReference type="ARBA" id="ARBA00023136"/>
    </source>
</evidence>
<proteinExistence type="predicted"/>
<comment type="subcellular location">
    <subcellularLocation>
        <location evidence="1">Membrane</location>
        <topology evidence="1">Multi-pass membrane protein</topology>
    </subcellularLocation>
</comment>
<keyword evidence="3" id="KW-1003">Cell membrane</keyword>
<keyword evidence="5 7" id="KW-1133">Transmembrane helix</keyword>
<feature type="transmembrane region" description="Helical" evidence="7">
    <location>
        <begin position="51"/>
        <end position="70"/>
    </location>
</feature>
<dbReference type="EMBL" id="CP002657">
    <property type="protein sequence ID" value="AEB86583.1"/>
    <property type="molecule type" value="Genomic_DNA"/>
</dbReference>
<evidence type="ECO:0000313" key="8">
    <source>
        <dbReference type="EMBL" id="AEB86583.1"/>
    </source>
</evidence>
<name>F4G6X1_ALIDK</name>
<evidence type="ECO:0000256" key="2">
    <source>
        <dbReference type="ARBA" id="ARBA00022448"/>
    </source>
</evidence>
<dbReference type="PANTHER" id="PTHR36838">
    <property type="entry name" value="AUXIN EFFLUX CARRIER FAMILY PROTEIN"/>
    <property type="match status" value="1"/>
</dbReference>
<accession>F4G6X1</accession>
<dbReference type="AlphaFoldDB" id="F4G6X1"/>
<feature type="transmembrane region" description="Helical" evidence="7">
    <location>
        <begin position="313"/>
        <end position="333"/>
    </location>
</feature>
<dbReference type="PANTHER" id="PTHR36838:SF3">
    <property type="entry name" value="TRANSPORTER AUXIN EFFLUX CARRIER EC FAMILY"/>
    <property type="match status" value="1"/>
</dbReference>